<proteinExistence type="inferred from homology"/>
<evidence type="ECO:0000256" key="5">
    <source>
        <dbReference type="ARBA" id="ARBA00023163"/>
    </source>
</evidence>
<dbReference type="AlphaFoldDB" id="A0A544W7C7"/>
<evidence type="ECO:0000256" key="6">
    <source>
        <dbReference type="RuleBase" id="RU000716"/>
    </source>
</evidence>
<comment type="caution">
    <text evidence="9">The sequence shown here is derived from an EMBL/GenBank/DDBJ whole genome shotgun (WGS) entry which is preliminary data.</text>
</comment>
<dbReference type="Pfam" id="PF08281">
    <property type="entry name" value="Sigma70_r4_2"/>
    <property type="match status" value="1"/>
</dbReference>
<dbReference type="PROSITE" id="PS01063">
    <property type="entry name" value="SIGMA70_ECF"/>
    <property type="match status" value="1"/>
</dbReference>
<keyword evidence="4 6" id="KW-0238">DNA-binding</keyword>
<evidence type="ECO:0000259" key="8">
    <source>
        <dbReference type="Pfam" id="PF08281"/>
    </source>
</evidence>
<protein>
    <recommendedName>
        <fullName evidence="6">RNA polymerase sigma factor</fullName>
    </recommendedName>
</protein>
<dbReference type="SUPFAM" id="SSF88946">
    <property type="entry name" value="Sigma2 domain of RNA polymerase sigma factors"/>
    <property type="match status" value="1"/>
</dbReference>
<dbReference type="GO" id="GO:0016987">
    <property type="term" value="F:sigma factor activity"/>
    <property type="evidence" value="ECO:0007669"/>
    <property type="project" value="UniProtKB-KW"/>
</dbReference>
<evidence type="ECO:0000256" key="2">
    <source>
        <dbReference type="ARBA" id="ARBA00023015"/>
    </source>
</evidence>
<keyword evidence="10" id="KW-1185">Reference proteome</keyword>
<sequence length="204" mass="22599">MTIATAESHGESDAELAARFARDAVPLFDALGRRARRLTLSDADAEDLLQDTLLHAYRGFRSFQPGTNLKAWLFRIQYHRWISAHRHKQRRPAEVTVDDVGEHELAGGAARLSTGRPSAEEEVLDMLSDNDIRRALATLPDGTRTVMYYAGVAGYTYAETAALMNIPIGTVMSRVSRGRQRLRVALAHLDHGQAAFADAERRSA</sequence>
<evidence type="ECO:0000256" key="4">
    <source>
        <dbReference type="ARBA" id="ARBA00023125"/>
    </source>
</evidence>
<accession>A0A544W7C7</accession>
<dbReference type="InterPro" id="IPR036388">
    <property type="entry name" value="WH-like_DNA-bd_sf"/>
</dbReference>
<evidence type="ECO:0000313" key="10">
    <source>
        <dbReference type="Proteomes" id="UP000315759"/>
    </source>
</evidence>
<dbReference type="PANTHER" id="PTHR43133:SF59">
    <property type="entry name" value="ECF RNA POLYMERASE SIGMA FACTOR SIGR"/>
    <property type="match status" value="1"/>
</dbReference>
<feature type="domain" description="RNA polymerase sigma-70 region 2" evidence="7">
    <location>
        <begin position="33"/>
        <end position="91"/>
    </location>
</feature>
<dbReference type="GO" id="GO:0006950">
    <property type="term" value="P:response to stress"/>
    <property type="evidence" value="ECO:0007669"/>
    <property type="project" value="UniProtKB-ARBA"/>
</dbReference>
<comment type="similarity">
    <text evidence="1 6">Belongs to the sigma-70 factor family. ECF subfamily.</text>
</comment>
<keyword evidence="2 6" id="KW-0805">Transcription regulation</keyword>
<gene>
    <name evidence="9" type="ORF">D8S82_03550</name>
</gene>
<dbReference type="RefSeq" id="WP_142550746.1">
    <property type="nucleotide sequence ID" value="NZ_VIFX01000003.1"/>
</dbReference>
<dbReference type="InterPro" id="IPR013325">
    <property type="entry name" value="RNA_pol_sigma_r2"/>
</dbReference>
<evidence type="ECO:0000259" key="7">
    <source>
        <dbReference type="Pfam" id="PF04542"/>
    </source>
</evidence>
<dbReference type="InterPro" id="IPR007627">
    <property type="entry name" value="RNA_pol_sigma70_r2"/>
</dbReference>
<dbReference type="SUPFAM" id="SSF88659">
    <property type="entry name" value="Sigma3 and sigma4 domains of RNA polymerase sigma factors"/>
    <property type="match status" value="1"/>
</dbReference>
<evidence type="ECO:0000256" key="3">
    <source>
        <dbReference type="ARBA" id="ARBA00023082"/>
    </source>
</evidence>
<organism evidence="9 10">
    <name type="scientific">Mycolicibacterium hodleri</name>
    <dbReference type="NCBI Taxonomy" id="49897"/>
    <lineage>
        <taxon>Bacteria</taxon>
        <taxon>Bacillati</taxon>
        <taxon>Actinomycetota</taxon>
        <taxon>Actinomycetes</taxon>
        <taxon>Mycobacteriales</taxon>
        <taxon>Mycobacteriaceae</taxon>
        <taxon>Mycolicibacterium</taxon>
    </lineage>
</organism>
<keyword evidence="5 6" id="KW-0804">Transcription</keyword>
<dbReference type="Proteomes" id="UP000315759">
    <property type="component" value="Unassembled WGS sequence"/>
</dbReference>
<dbReference type="CDD" id="cd06171">
    <property type="entry name" value="Sigma70_r4"/>
    <property type="match status" value="1"/>
</dbReference>
<evidence type="ECO:0000256" key="1">
    <source>
        <dbReference type="ARBA" id="ARBA00010641"/>
    </source>
</evidence>
<keyword evidence="3 6" id="KW-0731">Sigma factor</keyword>
<reference evidence="9 10" key="1">
    <citation type="submission" date="2018-10" db="EMBL/GenBank/DDBJ databases">
        <title>Draft genome of Mycobacterium hodleri strain B.</title>
        <authorList>
            <person name="Amande T.J."/>
            <person name="Mcgenity T.J."/>
        </authorList>
    </citation>
    <scope>NUCLEOTIDE SEQUENCE [LARGE SCALE GENOMIC DNA]</scope>
    <source>
        <strain evidence="9 10">B</strain>
    </source>
</reference>
<dbReference type="InterPro" id="IPR013324">
    <property type="entry name" value="RNA_pol_sigma_r3/r4-like"/>
</dbReference>
<dbReference type="InterPro" id="IPR039425">
    <property type="entry name" value="RNA_pol_sigma-70-like"/>
</dbReference>
<name>A0A544W7C7_9MYCO</name>
<dbReference type="Gene3D" id="1.10.10.10">
    <property type="entry name" value="Winged helix-like DNA-binding domain superfamily/Winged helix DNA-binding domain"/>
    <property type="match status" value="1"/>
</dbReference>
<dbReference type="NCBIfam" id="TIGR02937">
    <property type="entry name" value="sigma70-ECF"/>
    <property type="match status" value="1"/>
</dbReference>
<dbReference type="InterPro" id="IPR013249">
    <property type="entry name" value="RNA_pol_sigma70_r4_t2"/>
</dbReference>
<dbReference type="Pfam" id="PF04542">
    <property type="entry name" value="Sigma70_r2"/>
    <property type="match status" value="1"/>
</dbReference>
<dbReference type="GO" id="GO:0003677">
    <property type="term" value="F:DNA binding"/>
    <property type="evidence" value="ECO:0007669"/>
    <property type="project" value="UniProtKB-KW"/>
</dbReference>
<feature type="domain" description="RNA polymerase sigma factor 70 region 4 type 2" evidence="8">
    <location>
        <begin position="131"/>
        <end position="182"/>
    </location>
</feature>
<dbReference type="EMBL" id="VIFX01000003">
    <property type="protein sequence ID" value="TQR88143.1"/>
    <property type="molecule type" value="Genomic_DNA"/>
</dbReference>
<dbReference type="GO" id="GO:0006352">
    <property type="term" value="P:DNA-templated transcription initiation"/>
    <property type="evidence" value="ECO:0007669"/>
    <property type="project" value="InterPro"/>
</dbReference>
<dbReference type="InterPro" id="IPR000838">
    <property type="entry name" value="RNA_pol_sigma70_ECF_CS"/>
</dbReference>
<dbReference type="InterPro" id="IPR014284">
    <property type="entry name" value="RNA_pol_sigma-70_dom"/>
</dbReference>
<dbReference type="Gene3D" id="1.10.1740.10">
    <property type="match status" value="1"/>
</dbReference>
<evidence type="ECO:0000313" key="9">
    <source>
        <dbReference type="EMBL" id="TQR88143.1"/>
    </source>
</evidence>
<dbReference type="PANTHER" id="PTHR43133">
    <property type="entry name" value="RNA POLYMERASE ECF-TYPE SIGMA FACTO"/>
    <property type="match status" value="1"/>
</dbReference>